<keyword evidence="3" id="KW-0472">Membrane</keyword>
<protein>
    <submittedName>
        <fullName evidence="8">Penicillin-binding protein</fullName>
    </submittedName>
</protein>
<dbReference type="GO" id="GO:0005886">
    <property type="term" value="C:plasma membrane"/>
    <property type="evidence" value="ECO:0007669"/>
    <property type="project" value="TreeGrafter"/>
</dbReference>
<dbReference type="Gene3D" id="3.30.1390.30">
    <property type="entry name" value="Penicillin-binding protein 2a, domain 3"/>
    <property type="match status" value="1"/>
</dbReference>
<dbReference type="PROSITE" id="PS51257">
    <property type="entry name" value="PROKAR_LIPOPROTEIN"/>
    <property type="match status" value="1"/>
</dbReference>
<dbReference type="Gene3D" id="3.90.1310.10">
    <property type="entry name" value="Penicillin-binding protein 2a (Domain 2)"/>
    <property type="match status" value="1"/>
</dbReference>
<feature type="domain" description="Penicillin-binding protein dimerisation" evidence="6">
    <location>
        <begin position="157"/>
        <end position="316"/>
    </location>
</feature>
<dbReference type="InterPro" id="IPR001460">
    <property type="entry name" value="PCN-bd_Tpept"/>
</dbReference>
<dbReference type="Proteomes" id="UP000612899">
    <property type="component" value="Unassembled WGS sequence"/>
</dbReference>
<dbReference type="InterPro" id="IPR012338">
    <property type="entry name" value="Beta-lactam/transpept-like"/>
</dbReference>
<dbReference type="GO" id="GO:0046677">
    <property type="term" value="P:response to antibiotic"/>
    <property type="evidence" value="ECO:0007669"/>
    <property type="project" value="InterPro"/>
</dbReference>
<accession>A0A8J3VG10</accession>
<dbReference type="InterPro" id="IPR050515">
    <property type="entry name" value="Beta-lactam/transpept"/>
</dbReference>
<dbReference type="Pfam" id="PF05223">
    <property type="entry name" value="MecA_N"/>
    <property type="match status" value="1"/>
</dbReference>
<evidence type="ECO:0000313" key="8">
    <source>
        <dbReference type="EMBL" id="GIH04616.1"/>
    </source>
</evidence>
<dbReference type="InterPro" id="IPR007887">
    <property type="entry name" value="MecA_N"/>
</dbReference>
<dbReference type="GO" id="GO:0071555">
    <property type="term" value="P:cell wall organization"/>
    <property type="evidence" value="ECO:0007669"/>
    <property type="project" value="TreeGrafter"/>
</dbReference>
<dbReference type="SUPFAM" id="SSF56519">
    <property type="entry name" value="Penicillin binding protein dimerisation domain"/>
    <property type="match status" value="1"/>
</dbReference>
<dbReference type="AlphaFoldDB" id="A0A8J3VG10"/>
<evidence type="ECO:0000256" key="3">
    <source>
        <dbReference type="ARBA" id="ARBA00023136"/>
    </source>
</evidence>
<comment type="similarity">
    <text evidence="2">Belongs to the transpeptidase family.</text>
</comment>
<feature type="chain" id="PRO_5038689241" evidence="4">
    <location>
        <begin position="25"/>
        <end position="637"/>
    </location>
</feature>
<dbReference type="InterPro" id="IPR005311">
    <property type="entry name" value="PBP_dimer"/>
</dbReference>
<evidence type="ECO:0000313" key="9">
    <source>
        <dbReference type="Proteomes" id="UP000612899"/>
    </source>
</evidence>
<evidence type="ECO:0000259" key="6">
    <source>
        <dbReference type="Pfam" id="PF03717"/>
    </source>
</evidence>
<proteinExistence type="inferred from homology"/>
<comment type="subcellular location">
    <subcellularLocation>
        <location evidence="1">Membrane</location>
    </subcellularLocation>
</comment>
<reference evidence="8" key="1">
    <citation type="submission" date="2021-01" db="EMBL/GenBank/DDBJ databases">
        <title>Whole genome shotgun sequence of Rhizocola hellebori NBRC 109834.</title>
        <authorList>
            <person name="Komaki H."/>
            <person name="Tamura T."/>
        </authorList>
    </citation>
    <scope>NUCLEOTIDE SEQUENCE</scope>
    <source>
        <strain evidence="8">NBRC 109834</strain>
    </source>
</reference>
<name>A0A8J3VG10_9ACTN</name>
<evidence type="ECO:0000256" key="1">
    <source>
        <dbReference type="ARBA" id="ARBA00004370"/>
    </source>
</evidence>
<evidence type="ECO:0000256" key="2">
    <source>
        <dbReference type="ARBA" id="ARBA00007171"/>
    </source>
</evidence>
<gene>
    <name evidence="8" type="ORF">Rhe02_26830</name>
</gene>
<keyword evidence="4" id="KW-0732">Signal</keyword>
<dbReference type="PANTHER" id="PTHR30627">
    <property type="entry name" value="PEPTIDOGLYCAN D,D-TRANSPEPTIDASE"/>
    <property type="match status" value="1"/>
</dbReference>
<dbReference type="Gene3D" id="3.40.710.10">
    <property type="entry name" value="DD-peptidase/beta-lactamase superfamily"/>
    <property type="match status" value="1"/>
</dbReference>
<keyword evidence="9" id="KW-1185">Reference proteome</keyword>
<dbReference type="GO" id="GO:0071972">
    <property type="term" value="F:peptidoglycan L,D-transpeptidase activity"/>
    <property type="evidence" value="ECO:0007669"/>
    <property type="project" value="TreeGrafter"/>
</dbReference>
<dbReference type="PANTHER" id="PTHR30627:SF24">
    <property type="entry name" value="PENICILLIN-BINDING PROTEIN 4B"/>
    <property type="match status" value="1"/>
</dbReference>
<comment type="caution">
    <text evidence="8">The sequence shown here is derived from an EMBL/GenBank/DDBJ whole genome shotgun (WGS) entry which is preliminary data.</text>
</comment>
<dbReference type="InterPro" id="IPR036138">
    <property type="entry name" value="PBP_dimer_sf"/>
</dbReference>
<evidence type="ECO:0000259" key="7">
    <source>
        <dbReference type="Pfam" id="PF05223"/>
    </source>
</evidence>
<sequence>MGQNERVSPFRSLLLPFLALTVAAVGLTACSKDPGPGPSVDLFLKGWGTGDFGNVTMIRTNGEKVANNVVAEELAALSGSLKDSKPTLAKGKIDTKDDQATVEIKVSQPIPGGKWDYVTAVTAHKVEDTWQLIWEPKVVHPQLNLGDRFETRRVSQTRAGVLAANGEELVKLRPVVIVGIWPSKIIGSKDKLVTDLANILKQQATLDVADLTTRVNNPANAEQFIEVITLRREVYDTVRPQLQALSGMRFNEEQRMLAESRTFGAALFGSVGPVTKEIMDANPGVYSPTDQVGRGGLQQKYDQRLRGSGGVKVVAARKAPDGTTIDNLLYDVPAVPGQPLKTTLDTKVQRAAEAALGAASQRSALVAIRISDGSILAVANKTELNLAFTAQVPPGSTFKTVTALGLLENGKVTPDEIVACPKFLTVPGRPQIQNSGQFELGNVPFSVDFYKSCNTAFASLAPRLGGDGLSKAGATVGLGQTWDLGLDAFSGKVSANGDAGEQAAAAFGQGTTIVSPVAMAGVAAAVARGQWKQPVLLLDPTPAKPAAAGPALKASTVDPLRAMMRQVVTDGTATQLNDLPGVHGKTGTAEYVTGDPTKTHAWFIGWQNDIAFAVFVEQGVKPAETALPISEAFLRGL</sequence>
<evidence type="ECO:0000259" key="5">
    <source>
        <dbReference type="Pfam" id="PF00905"/>
    </source>
</evidence>
<feature type="domain" description="Penicillin-binding protein transpeptidase" evidence="5">
    <location>
        <begin position="365"/>
        <end position="620"/>
    </location>
</feature>
<feature type="domain" description="NTF2-like N-terminal transpeptidase" evidence="7">
    <location>
        <begin position="36"/>
        <end position="144"/>
    </location>
</feature>
<dbReference type="EMBL" id="BONY01000013">
    <property type="protein sequence ID" value="GIH04616.1"/>
    <property type="molecule type" value="Genomic_DNA"/>
</dbReference>
<dbReference type="Pfam" id="PF03717">
    <property type="entry name" value="PBP_dimer"/>
    <property type="match status" value="1"/>
</dbReference>
<evidence type="ECO:0000256" key="4">
    <source>
        <dbReference type="SAM" id="SignalP"/>
    </source>
</evidence>
<dbReference type="SUPFAM" id="SSF56601">
    <property type="entry name" value="beta-lactamase/transpeptidase-like"/>
    <property type="match status" value="1"/>
</dbReference>
<dbReference type="GO" id="GO:0008658">
    <property type="term" value="F:penicillin binding"/>
    <property type="evidence" value="ECO:0007669"/>
    <property type="project" value="InterPro"/>
</dbReference>
<dbReference type="Pfam" id="PF00905">
    <property type="entry name" value="Transpeptidase"/>
    <property type="match status" value="1"/>
</dbReference>
<feature type="signal peptide" evidence="4">
    <location>
        <begin position="1"/>
        <end position="24"/>
    </location>
</feature>
<organism evidence="8 9">
    <name type="scientific">Rhizocola hellebori</name>
    <dbReference type="NCBI Taxonomy" id="1392758"/>
    <lineage>
        <taxon>Bacteria</taxon>
        <taxon>Bacillati</taxon>
        <taxon>Actinomycetota</taxon>
        <taxon>Actinomycetes</taxon>
        <taxon>Micromonosporales</taxon>
        <taxon>Micromonosporaceae</taxon>
        <taxon>Rhizocola</taxon>
    </lineage>
</organism>